<reference evidence="2 3" key="1">
    <citation type="submission" date="2024-06" db="EMBL/GenBank/DDBJ databases">
        <title>The Natural Products Discovery Center: Release of the First 8490 Sequenced Strains for Exploring Actinobacteria Biosynthetic Diversity.</title>
        <authorList>
            <person name="Kalkreuter E."/>
            <person name="Kautsar S.A."/>
            <person name="Yang D."/>
            <person name="Bader C.D."/>
            <person name="Teijaro C.N."/>
            <person name="Fluegel L."/>
            <person name="Davis C.M."/>
            <person name="Simpson J.R."/>
            <person name="Lauterbach L."/>
            <person name="Steele A.D."/>
            <person name="Gui C."/>
            <person name="Meng S."/>
            <person name="Li G."/>
            <person name="Viehrig K."/>
            <person name="Ye F."/>
            <person name="Su P."/>
            <person name="Kiefer A.F."/>
            <person name="Nichols A."/>
            <person name="Cepeda A.J."/>
            <person name="Yan W."/>
            <person name="Fan B."/>
            <person name="Jiang Y."/>
            <person name="Adhikari A."/>
            <person name="Zheng C.-J."/>
            <person name="Schuster L."/>
            <person name="Cowan T.M."/>
            <person name="Smanski M.J."/>
            <person name="Chevrette M.G."/>
            <person name="De Carvalho L.P.S."/>
            <person name="Shen B."/>
        </authorList>
    </citation>
    <scope>NUCLEOTIDE SEQUENCE [LARGE SCALE GENOMIC DNA]</scope>
    <source>
        <strain evidence="2 3">NPDC033843</strain>
    </source>
</reference>
<keyword evidence="1" id="KW-0472">Membrane</keyword>
<keyword evidence="3" id="KW-1185">Reference proteome</keyword>
<organism evidence="2 3">
    <name type="scientific">Streptomyces sp. 900129855</name>
    <dbReference type="NCBI Taxonomy" id="3155129"/>
    <lineage>
        <taxon>Bacteria</taxon>
        <taxon>Bacillati</taxon>
        <taxon>Actinomycetota</taxon>
        <taxon>Actinomycetes</taxon>
        <taxon>Kitasatosporales</taxon>
        <taxon>Streptomycetaceae</taxon>
        <taxon>Streptomyces</taxon>
    </lineage>
</organism>
<dbReference type="EMBL" id="JBEZVE010000010">
    <property type="protein sequence ID" value="MEU3782912.1"/>
    <property type="molecule type" value="Genomic_DNA"/>
</dbReference>
<comment type="caution">
    <text evidence="2">The sequence shown here is derived from an EMBL/GenBank/DDBJ whole genome shotgun (WGS) entry which is preliminary data.</text>
</comment>
<protein>
    <recommendedName>
        <fullName evidence="4">Secreted protein</fullName>
    </recommendedName>
</protein>
<dbReference type="RefSeq" id="WP_334574278.1">
    <property type="nucleotide sequence ID" value="NZ_JBEZVE010000010.1"/>
</dbReference>
<evidence type="ECO:0000256" key="1">
    <source>
        <dbReference type="SAM" id="Phobius"/>
    </source>
</evidence>
<evidence type="ECO:0008006" key="4">
    <source>
        <dbReference type="Google" id="ProtNLM"/>
    </source>
</evidence>
<accession>A0ABV2ZK31</accession>
<gene>
    <name evidence="2" type="ORF">AB0E89_20565</name>
</gene>
<sequence>MRRNLLPARAAGRPALAVLAAVGITAGILVGWPALDTVNGCGLATDRYPSGTARDWVRYADVVVVGRAVRERESGREKLAAGAYGYQLQRTVELTVQDRPFNSRTRSHPTVGATLDYVAPGWKLLRADGTTRVPDLTGDAPRVIPGHTYVLALRWEGERWVALGEGAVVPFDEQVVGRGEWCGRVIDTDAFAQGERTGRSDDHSLEKTLLGQGRPALERALQQAARQGS</sequence>
<evidence type="ECO:0000313" key="2">
    <source>
        <dbReference type="EMBL" id="MEU3782912.1"/>
    </source>
</evidence>
<name>A0ABV2ZK31_9ACTN</name>
<evidence type="ECO:0000313" key="3">
    <source>
        <dbReference type="Proteomes" id="UP001550739"/>
    </source>
</evidence>
<proteinExistence type="predicted"/>
<feature type="transmembrane region" description="Helical" evidence="1">
    <location>
        <begin position="12"/>
        <end position="35"/>
    </location>
</feature>
<keyword evidence="1" id="KW-0812">Transmembrane</keyword>
<dbReference type="Proteomes" id="UP001550739">
    <property type="component" value="Unassembled WGS sequence"/>
</dbReference>
<keyword evidence="1" id="KW-1133">Transmembrane helix</keyword>